<reference evidence="2" key="1">
    <citation type="journal article" date="2024" name="Gigascience">
        <title>Chromosome-level genome of the poultry shaft louse Menopon gallinae provides insight into the host-switching and adaptive evolution of parasitic lice.</title>
        <authorList>
            <person name="Xu Y."/>
            <person name="Ma L."/>
            <person name="Liu S."/>
            <person name="Liang Y."/>
            <person name="Liu Q."/>
            <person name="He Z."/>
            <person name="Tian L."/>
            <person name="Duan Y."/>
            <person name="Cai W."/>
            <person name="Li H."/>
            <person name="Song F."/>
        </authorList>
    </citation>
    <scope>NUCLEOTIDE SEQUENCE</scope>
    <source>
        <strain evidence="2">Cailab_2023a</strain>
    </source>
</reference>
<gene>
    <name evidence="2" type="ORF">PYX00_009806</name>
</gene>
<evidence type="ECO:0000256" key="1">
    <source>
        <dbReference type="SAM" id="MobiDB-lite"/>
    </source>
</evidence>
<feature type="compositionally biased region" description="Polar residues" evidence="1">
    <location>
        <begin position="70"/>
        <end position="80"/>
    </location>
</feature>
<evidence type="ECO:0000313" key="2">
    <source>
        <dbReference type="EMBL" id="KAL0267569.1"/>
    </source>
</evidence>
<sequence>MGAQVAPDCPRLLPVEPRFSGVEADSEVVRVVLPDGMSLCDVLEGEHLFRGLVPTLKITTEEEKKVGRGQPNSLPTASQTELKRSGKSDSTRSCRVEIDIRSDQENGQARQISPPEARAGG</sequence>
<protein>
    <submittedName>
        <fullName evidence="2">Uncharacterized protein</fullName>
    </submittedName>
</protein>
<comment type="caution">
    <text evidence="2">The sequence shown here is derived from an EMBL/GenBank/DDBJ whole genome shotgun (WGS) entry which is preliminary data.</text>
</comment>
<organism evidence="2">
    <name type="scientific">Menopon gallinae</name>
    <name type="common">poultry shaft louse</name>
    <dbReference type="NCBI Taxonomy" id="328185"/>
    <lineage>
        <taxon>Eukaryota</taxon>
        <taxon>Metazoa</taxon>
        <taxon>Ecdysozoa</taxon>
        <taxon>Arthropoda</taxon>
        <taxon>Hexapoda</taxon>
        <taxon>Insecta</taxon>
        <taxon>Pterygota</taxon>
        <taxon>Neoptera</taxon>
        <taxon>Paraneoptera</taxon>
        <taxon>Psocodea</taxon>
        <taxon>Troctomorpha</taxon>
        <taxon>Phthiraptera</taxon>
        <taxon>Amblycera</taxon>
        <taxon>Menoponidae</taxon>
        <taxon>Menopon</taxon>
    </lineage>
</organism>
<feature type="compositionally biased region" description="Basic and acidic residues" evidence="1">
    <location>
        <begin position="81"/>
        <end position="104"/>
    </location>
</feature>
<dbReference type="EMBL" id="JARGDH010000005">
    <property type="protein sequence ID" value="KAL0267569.1"/>
    <property type="molecule type" value="Genomic_DNA"/>
</dbReference>
<proteinExistence type="predicted"/>
<feature type="region of interest" description="Disordered" evidence="1">
    <location>
        <begin position="63"/>
        <end position="121"/>
    </location>
</feature>
<dbReference type="AlphaFoldDB" id="A0AAW2HCC9"/>
<name>A0AAW2HCC9_9NEOP</name>
<accession>A0AAW2HCC9</accession>